<dbReference type="AlphaFoldDB" id="A0A840YXE5"/>
<keyword evidence="3" id="KW-1185">Reference proteome</keyword>
<organism evidence="2 3">
    <name type="scientific">Stakelama sediminis</name>
    <dbReference type="NCBI Taxonomy" id="463200"/>
    <lineage>
        <taxon>Bacteria</taxon>
        <taxon>Pseudomonadati</taxon>
        <taxon>Pseudomonadota</taxon>
        <taxon>Alphaproteobacteria</taxon>
        <taxon>Sphingomonadales</taxon>
        <taxon>Sphingomonadaceae</taxon>
        <taxon>Stakelama</taxon>
    </lineage>
</organism>
<sequence length="138" mass="15111">MRQTSAILTVATPGQGLHECTDQVAAFVADSGMAEGLLTLFVRHTSASLLIQENAAPAARRDLERYFARIAPESAQYEHDDEGPDDMPAHLRSALTATSLSIPVMGGRMALGTWQGIYLFEHRHHGHRRRIAAHLIGE</sequence>
<accession>A0A840YXE5</accession>
<dbReference type="PIRSF" id="PIRSF004681">
    <property type="entry name" value="UCP004681"/>
    <property type="match status" value="1"/>
</dbReference>
<dbReference type="SUPFAM" id="SSF111038">
    <property type="entry name" value="YjbQ-like"/>
    <property type="match status" value="1"/>
</dbReference>
<evidence type="ECO:0000313" key="3">
    <source>
        <dbReference type="Proteomes" id="UP000554342"/>
    </source>
</evidence>
<dbReference type="Gene3D" id="2.60.120.460">
    <property type="entry name" value="YjbQ-like"/>
    <property type="match status" value="1"/>
</dbReference>
<dbReference type="PANTHER" id="PTHR30615:SF8">
    <property type="entry name" value="UPF0047 PROTEIN C4A8.02C"/>
    <property type="match status" value="1"/>
</dbReference>
<protein>
    <submittedName>
        <fullName evidence="2">Secondary thiamine-phosphate synthase enzyme</fullName>
    </submittedName>
</protein>
<comment type="similarity">
    <text evidence="1">Belongs to the UPF0047 family.</text>
</comment>
<dbReference type="Proteomes" id="UP000554342">
    <property type="component" value="Unassembled WGS sequence"/>
</dbReference>
<dbReference type="NCBIfam" id="TIGR00149">
    <property type="entry name" value="TIGR00149_YjbQ"/>
    <property type="match status" value="1"/>
</dbReference>
<dbReference type="InterPro" id="IPR035917">
    <property type="entry name" value="YjbQ-like_sf"/>
</dbReference>
<comment type="caution">
    <text evidence="2">The sequence shown here is derived from an EMBL/GenBank/DDBJ whole genome shotgun (WGS) entry which is preliminary data.</text>
</comment>
<dbReference type="PANTHER" id="PTHR30615">
    <property type="entry name" value="UNCHARACTERIZED PROTEIN YJBQ-RELATED"/>
    <property type="match status" value="1"/>
</dbReference>
<proteinExistence type="inferred from homology"/>
<dbReference type="Pfam" id="PF01894">
    <property type="entry name" value="YjbQ"/>
    <property type="match status" value="1"/>
</dbReference>
<dbReference type="EMBL" id="JACIJI010000001">
    <property type="protein sequence ID" value="MBB5718323.1"/>
    <property type="molecule type" value="Genomic_DNA"/>
</dbReference>
<dbReference type="PROSITE" id="PS01314">
    <property type="entry name" value="UPF0047"/>
    <property type="match status" value="1"/>
</dbReference>
<dbReference type="InterPro" id="IPR001602">
    <property type="entry name" value="UPF0047_YjbQ-like"/>
</dbReference>
<evidence type="ECO:0000313" key="2">
    <source>
        <dbReference type="EMBL" id="MBB5718323.1"/>
    </source>
</evidence>
<reference evidence="2 3" key="1">
    <citation type="submission" date="2020-08" db="EMBL/GenBank/DDBJ databases">
        <title>Genomic Encyclopedia of Type Strains, Phase IV (KMG-IV): sequencing the most valuable type-strain genomes for metagenomic binning, comparative biology and taxonomic classification.</title>
        <authorList>
            <person name="Goeker M."/>
        </authorList>
    </citation>
    <scope>NUCLEOTIDE SEQUENCE [LARGE SCALE GENOMIC DNA]</scope>
    <source>
        <strain evidence="2 3">DSM 27203</strain>
    </source>
</reference>
<dbReference type="RefSeq" id="WP_184001973.1">
    <property type="nucleotide sequence ID" value="NZ_BAABIF010000004.1"/>
</dbReference>
<gene>
    <name evidence="2" type="ORF">FHR23_001230</name>
</gene>
<name>A0A840YXE5_9SPHN</name>
<evidence type="ECO:0000256" key="1">
    <source>
        <dbReference type="ARBA" id="ARBA00005534"/>
    </source>
</evidence>